<evidence type="ECO:0000256" key="1">
    <source>
        <dbReference type="ARBA" id="ARBA00009199"/>
    </source>
</evidence>
<dbReference type="Gene3D" id="3.90.1300.10">
    <property type="entry name" value="Amidase signature (AS) domain"/>
    <property type="match status" value="1"/>
</dbReference>
<comment type="similarity">
    <text evidence="1">Belongs to the amidase family.</text>
</comment>
<dbReference type="InterPro" id="IPR023631">
    <property type="entry name" value="Amidase_dom"/>
</dbReference>
<keyword evidence="4" id="KW-1185">Reference proteome</keyword>
<name>A0ABV5K861_9ACTN</name>
<comment type="caution">
    <text evidence="3">The sequence shown here is derived from an EMBL/GenBank/DDBJ whole genome shotgun (WGS) entry which is preliminary data.</text>
</comment>
<dbReference type="InterPro" id="IPR000120">
    <property type="entry name" value="Amidase"/>
</dbReference>
<dbReference type="NCBIfam" id="NF005899">
    <property type="entry name" value="PRK07869.1"/>
    <property type="match status" value="1"/>
</dbReference>
<evidence type="ECO:0000313" key="3">
    <source>
        <dbReference type="EMBL" id="MFB9312895.1"/>
    </source>
</evidence>
<evidence type="ECO:0000259" key="2">
    <source>
        <dbReference type="Pfam" id="PF01425"/>
    </source>
</evidence>
<dbReference type="Pfam" id="PF01425">
    <property type="entry name" value="Amidase"/>
    <property type="match status" value="1"/>
</dbReference>
<dbReference type="SUPFAM" id="SSF75304">
    <property type="entry name" value="Amidase signature (AS) enzymes"/>
    <property type="match status" value="1"/>
</dbReference>
<feature type="domain" description="Amidase" evidence="2">
    <location>
        <begin position="36"/>
        <end position="452"/>
    </location>
</feature>
<dbReference type="EMBL" id="JBHMDG010000009">
    <property type="protein sequence ID" value="MFB9312895.1"/>
    <property type="molecule type" value="Genomic_DNA"/>
</dbReference>
<dbReference type="Proteomes" id="UP001589750">
    <property type="component" value="Unassembled WGS sequence"/>
</dbReference>
<dbReference type="PANTHER" id="PTHR11895:SF7">
    <property type="entry name" value="GLUTAMYL-TRNA(GLN) AMIDOTRANSFERASE SUBUNIT A, MITOCHONDRIAL"/>
    <property type="match status" value="1"/>
</dbReference>
<reference evidence="3 4" key="1">
    <citation type="submission" date="2024-09" db="EMBL/GenBank/DDBJ databases">
        <authorList>
            <person name="Sun Q."/>
            <person name="Mori K."/>
        </authorList>
    </citation>
    <scope>NUCLEOTIDE SEQUENCE [LARGE SCALE GENOMIC DNA]</scope>
    <source>
        <strain evidence="3 4">JCM 9626</strain>
    </source>
</reference>
<dbReference type="InterPro" id="IPR036928">
    <property type="entry name" value="AS_sf"/>
</dbReference>
<evidence type="ECO:0000313" key="4">
    <source>
        <dbReference type="Proteomes" id="UP001589750"/>
    </source>
</evidence>
<accession>A0ABV5K861</accession>
<keyword evidence="3" id="KW-0378">Hydrolase</keyword>
<dbReference type="PANTHER" id="PTHR11895">
    <property type="entry name" value="TRANSAMIDASE"/>
    <property type="match status" value="1"/>
</dbReference>
<protein>
    <submittedName>
        <fullName evidence="3">Amidase</fullName>
        <ecNumber evidence="3">3.5.1.4</ecNumber>
    </submittedName>
</protein>
<sequence length="469" mass="49887">MSEPRRVSAVTDDALGTLDTVGLVAAIQGGEVGVREVVEAGVARVRSVADDLGAMAYTAYDRALVESRDPRGGFFAGVPTVVKDNCAVAGMPTREGTDAWVPRVERADGDFARMYLATGLVPLGKSQLSEFGFSATAEHPRLGPVRSPWSLDHPAGASSAGSAALVASGALTIAHANDGGGSIRIPAAVNGLVGLKPTRGRLAQDKTLREMPVRIVSDGVITRSVRDTAAFFREAEHVYRALSLRPVGDITRPGRKRLRIAVNTTGAGVGATPEVSALTLETAALLEDLGHHVEEVAAPVPPGFRDDFLLYWSSLALVLVRTGRRQHGRSWDPSRLDHLTHGLARHAAHRLHRLPGAIRRLRRSTALLAQHHASYDVTLTPTLGAVTPRLGHLDPTQSYETVIERLVEWVSFTPLQNATGDPAISLPLATSAEGLPVGMMFGAAAGHEAVLLELAYELEEARPFPVLGR</sequence>
<proteinExistence type="inferred from homology"/>
<dbReference type="GO" id="GO:0004040">
    <property type="term" value="F:amidase activity"/>
    <property type="evidence" value="ECO:0007669"/>
    <property type="project" value="UniProtKB-EC"/>
</dbReference>
<dbReference type="EC" id="3.5.1.4" evidence="3"/>
<gene>
    <name evidence="3" type="ORF">ACFFRI_07560</name>
</gene>
<organism evidence="3 4">
    <name type="scientific">Nocardioides plantarum</name>
    <dbReference type="NCBI Taxonomy" id="29299"/>
    <lineage>
        <taxon>Bacteria</taxon>
        <taxon>Bacillati</taxon>
        <taxon>Actinomycetota</taxon>
        <taxon>Actinomycetes</taxon>
        <taxon>Propionibacteriales</taxon>
        <taxon>Nocardioidaceae</taxon>
        <taxon>Nocardioides</taxon>
    </lineage>
</organism>
<dbReference type="RefSeq" id="WP_140011507.1">
    <property type="nucleotide sequence ID" value="NZ_JBHMDG010000009.1"/>
</dbReference>